<dbReference type="InterPro" id="IPR009061">
    <property type="entry name" value="DNA-bd_dom_put_sf"/>
</dbReference>
<dbReference type="eggNOG" id="COG0789">
    <property type="taxonomic scope" value="Bacteria"/>
</dbReference>
<dbReference type="RefSeq" id="WP_044040145.1">
    <property type="nucleotide sequence ID" value="NZ_HG917869.1"/>
</dbReference>
<dbReference type="STRING" id="1216932.CM240_2852"/>
<dbReference type="KEGG" id="clt:CM240_2852"/>
<dbReference type="PANTHER" id="PTHR30204">
    <property type="entry name" value="REDOX-CYCLING DRUG-SENSING TRANSCRIPTIONAL ACTIVATOR SOXR"/>
    <property type="match status" value="1"/>
</dbReference>
<dbReference type="GO" id="GO:0003700">
    <property type="term" value="F:DNA-binding transcription factor activity"/>
    <property type="evidence" value="ECO:0007669"/>
    <property type="project" value="InterPro"/>
</dbReference>
<gene>
    <name evidence="4" type="ORF">CM240_2852</name>
</gene>
<evidence type="ECO:0000256" key="1">
    <source>
        <dbReference type="ARBA" id="ARBA00023125"/>
    </source>
</evidence>
<dbReference type="GO" id="GO:0003677">
    <property type="term" value="F:DNA binding"/>
    <property type="evidence" value="ECO:0007669"/>
    <property type="project" value="UniProtKB-KW"/>
</dbReference>
<dbReference type="CDD" id="cd04782">
    <property type="entry name" value="HTH_BltR"/>
    <property type="match status" value="1"/>
</dbReference>
<dbReference type="AlphaFoldDB" id="W6S259"/>
<dbReference type="InterPro" id="IPR000551">
    <property type="entry name" value="MerR-type_HTH_dom"/>
</dbReference>
<dbReference type="SMART" id="SM00422">
    <property type="entry name" value="HTH_MERR"/>
    <property type="match status" value="1"/>
</dbReference>
<reference evidence="4 5" key="1">
    <citation type="submission" date="2013-11" db="EMBL/GenBank/DDBJ databases">
        <title>Complete genome sequence of Clostridum sp. M2/40.</title>
        <authorList>
            <person name="Wibberg D."/>
            <person name="Puehler A."/>
            <person name="Schlueter A."/>
        </authorList>
    </citation>
    <scope>NUCLEOTIDE SEQUENCE [LARGE SCALE GENOMIC DNA]</scope>
    <source>
        <strain evidence="5">M2/40</strain>
    </source>
</reference>
<feature type="domain" description="HTH merR-type" evidence="3">
    <location>
        <begin position="8"/>
        <end position="77"/>
    </location>
</feature>
<dbReference type="Proteomes" id="UP000019426">
    <property type="component" value="Chromosome M2/40_rep2"/>
</dbReference>
<evidence type="ECO:0000313" key="4">
    <source>
        <dbReference type="EMBL" id="CDM69969.1"/>
    </source>
</evidence>
<organism evidence="4 5">
    <name type="scientific">Clostridium bornimense</name>
    <dbReference type="NCBI Taxonomy" id="1216932"/>
    <lineage>
        <taxon>Bacteria</taxon>
        <taxon>Bacillati</taxon>
        <taxon>Bacillota</taxon>
        <taxon>Clostridia</taxon>
        <taxon>Eubacteriales</taxon>
        <taxon>Clostridiaceae</taxon>
        <taxon>Clostridium</taxon>
    </lineage>
</organism>
<dbReference type="SUPFAM" id="SSF55136">
    <property type="entry name" value="Probable bacterial effector-binding domain"/>
    <property type="match status" value="1"/>
</dbReference>
<dbReference type="Gene3D" id="1.10.1660.10">
    <property type="match status" value="1"/>
</dbReference>
<evidence type="ECO:0000259" key="3">
    <source>
        <dbReference type="PROSITE" id="PS50937"/>
    </source>
</evidence>
<evidence type="ECO:0000256" key="2">
    <source>
        <dbReference type="SAM" id="Coils"/>
    </source>
</evidence>
<name>W6S259_9CLOT</name>
<dbReference type="Pfam" id="PF13411">
    <property type="entry name" value="MerR_1"/>
    <property type="match status" value="1"/>
</dbReference>
<proteinExistence type="predicted"/>
<dbReference type="OrthoDB" id="9773308at2"/>
<dbReference type="InterPro" id="IPR029442">
    <property type="entry name" value="GyrI-like"/>
</dbReference>
<dbReference type="Gene3D" id="3.20.80.10">
    <property type="entry name" value="Regulatory factor, effector binding domain"/>
    <property type="match status" value="1"/>
</dbReference>
<dbReference type="PATRIC" id="fig|1216932.3.peg.2813"/>
<keyword evidence="2" id="KW-0175">Coiled coil</keyword>
<feature type="coiled-coil region" evidence="2">
    <location>
        <begin position="84"/>
        <end position="114"/>
    </location>
</feature>
<sequence length="271" mass="31940">MSKIIKEYFTTGEFANLCGVNKKTLFHYDNIGLFKPKKILENGYRYYSHNQFELFNVISELKRLGMPLKEIKTFIDNRNPDIALDLFQREKEKIDKEIKELEKLKELMENKISITKAGKNINDDIILENKKEEFFVLSNAIKDVAYGYDISTYTDHLKYCINNDLYKGYPVGVMISKENLLNEDFYNYSYYFTEVDNKNIENLYIKPAGLYVTGYIQGYYDKTKDLYVRLIKFIKDNNLTIIGYSYEEVLIDECATKNPNEYVIKISIHVS</sequence>
<dbReference type="SUPFAM" id="SSF46955">
    <property type="entry name" value="Putative DNA-binding domain"/>
    <property type="match status" value="1"/>
</dbReference>
<dbReference type="eggNOG" id="COG4978">
    <property type="taxonomic scope" value="Bacteria"/>
</dbReference>
<dbReference type="Pfam" id="PF06445">
    <property type="entry name" value="GyrI-like"/>
    <property type="match status" value="1"/>
</dbReference>
<evidence type="ECO:0000313" key="5">
    <source>
        <dbReference type="Proteomes" id="UP000019426"/>
    </source>
</evidence>
<dbReference type="PROSITE" id="PS00552">
    <property type="entry name" value="HTH_MERR_1"/>
    <property type="match status" value="1"/>
</dbReference>
<accession>W6S259</accession>
<dbReference type="HOGENOM" id="CLU_065103_0_2_9"/>
<dbReference type="EMBL" id="HG917869">
    <property type="protein sequence ID" value="CDM69969.1"/>
    <property type="molecule type" value="Genomic_DNA"/>
</dbReference>
<dbReference type="InterPro" id="IPR047057">
    <property type="entry name" value="MerR_fam"/>
</dbReference>
<dbReference type="PANTHER" id="PTHR30204:SF85">
    <property type="entry name" value="MULTIDRUG-EFFLUX TRANSPORTER 2 REGULATOR"/>
    <property type="match status" value="1"/>
</dbReference>
<keyword evidence="1" id="KW-0238">DNA-binding</keyword>
<dbReference type="InterPro" id="IPR011256">
    <property type="entry name" value="Reg_factor_effector_dom_sf"/>
</dbReference>
<dbReference type="PROSITE" id="PS50937">
    <property type="entry name" value="HTH_MERR_2"/>
    <property type="match status" value="1"/>
</dbReference>
<keyword evidence="5" id="KW-1185">Reference proteome</keyword>
<protein>
    <submittedName>
        <fullName evidence="4">MerR-family transcriptional regulator</fullName>
    </submittedName>
</protein>